<keyword evidence="2" id="KW-0472">Membrane</keyword>
<evidence type="ECO:0000313" key="6">
    <source>
        <dbReference type="EnsemblMetazoa" id="KAF7491543.1"/>
    </source>
</evidence>
<dbReference type="EnsemblMetazoa" id="SSS_7239s_mrna">
    <property type="protein sequence ID" value="KAF7491543.1"/>
    <property type="gene ID" value="SSS_7239"/>
</dbReference>
<dbReference type="Proteomes" id="UP000070412">
    <property type="component" value="Unassembled WGS sequence"/>
</dbReference>
<accession>A0A834RDA5</accession>
<reference evidence="5" key="2">
    <citation type="submission" date="2020-01" db="EMBL/GenBank/DDBJ databases">
        <authorList>
            <person name="Korhonen P.K.K."/>
            <person name="Guangxu M.G."/>
            <person name="Wang T.W."/>
            <person name="Stroehlein A.J.S."/>
            <person name="Young N.D."/>
            <person name="Ang C.-S.A."/>
            <person name="Fernando D.W.F."/>
            <person name="Lu H.L."/>
            <person name="Taylor S.T."/>
            <person name="Ehtesham M.E.M."/>
            <person name="Najaraj S.H.N."/>
            <person name="Harsha G.H.G."/>
            <person name="Madugundu A.M."/>
            <person name="Renuse S.R."/>
            <person name="Holt D.H."/>
            <person name="Pandey A.P."/>
            <person name="Papenfuss A.P."/>
            <person name="Gasser R.B.G."/>
            <person name="Fischer K.F."/>
        </authorList>
    </citation>
    <scope>NUCLEOTIDE SEQUENCE</scope>
    <source>
        <strain evidence="5">SSS_KF_BRIS2020</strain>
    </source>
</reference>
<feature type="transmembrane region" description="Helical" evidence="2">
    <location>
        <begin position="356"/>
        <end position="378"/>
    </location>
</feature>
<keyword evidence="2" id="KW-0812">Transmembrane</keyword>
<dbReference type="PANTHER" id="PTHR11161">
    <property type="entry name" value="O-ACYLTRANSFERASE"/>
    <property type="match status" value="1"/>
</dbReference>
<feature type="transmembrane region" description="Helical" evidence="2">
    <location>
        <begin position="311"/>
        <end position="336"/>
    </location>
</feature>
<dbReference type="Pfam" id="PF01757">
    <property type="entry name" value="Acyl_transf_3"/>
    <property type="match status" value="1"/>
</dbReference>
<evidence type="ECO:0000256" key="3">
    <source>
        <dbReference type="SAM" id="SignalP"/>
    </source>
</evidence>
<feature type="signal peptide" evidence="3">
    <location>
        <begin position="1"/>
        <end position="18"/>
    </location>
</feature>
<dbReference type="PANTHER" id="PTHR11161:SF0">
    <property type="entry name" value="O-ACYLTRANSFERASE LIKE PROTEIN"/>
    <property type="match status" value="1"/>
</dbReference>
<dbReference type="Pfam" id="PF20146">
    <property type="entry name" value="NRF"/>
    <property type="match status" value="1"/>
</dbReference>
<keyword evidence="3" id="KW-0732">Signal</keyword>
<evidence type="ECO:0000313" key="5">
    <source>
        <dbReference type="EMBL" id="KAF7491543.1"/>
    </source>
</evidence>
<feature type="transmembrane region" description="Helical" evidence="2">
    <location>
        <begin position="551"/>
        <end position="570"/>
    </location>
</feature>
<dbReference type="InterPro" id="IPR002656">
    <property type="entry name" value="Acyl_transf_3_dom"/>
</dbReference>
<feature type="transmembrane region" description="Helical" evidence="2">
    <location>
        <begin position="399"/>
        <end position="417"/>
    </location>
</feature>
<feature type="transmembrane region" description="Helical" evidence="2">
    <location>
        <begin position="237"/>
        <end position="258"/>
    </location>
</feature>
<feature type="transmembrane region" description="Helical" evidence="2">
    <location>
        <begin position="460"/>
        <end position="480"/>
    </location>
</feature>
<feature type="transmembrane region" description="Helical" evidence="2">
    <location>
        <begin position="582"/>
        <end position="604"/>
    </location>
</feature>
<feature type="transmembrane region" description="Helical" evidence="2">
    <location>
        <begin position="657"/>
        <end position="678"/>
    </location>
</feature>
<feature type="region of interest" description="Disordered" evidence="1">
    <location>
        <begin position="714"/>
        <end position="735"/>
    </location>
</feature>
<keyword evidence="2" id="KW-1133">Transmembrane helix</keyword>
<name>A0A834RDA5_SARSC</name>
<dbReference type="GO" id="GO:0016747">
    <property type="term" value="F:acyltransferase activity, transferring groups other than amino-acyl groups"/>
    <property type="evidence" value="ECO:0007669"/>
    <property type="project" value="InterPro"/>
</dbReference>
<dbReference type="InterPro" id="IPR006621">
    <property type="entry name" value="Nose-resist-to-fluoxetine_N"/>
</dbReference>
<feature type="transmembrane region" description="Helical" evidence="2">
    <location>
        <begin position="625"/>
        <end position="645"/>
    </location>
</feature>
<reference evidence="7" key="1">
    <citation type="journal article" date="2020" name="PLoS Negl. Trop. Dis.">
        <title>High-quality nuclear genome for Sarcoptes scabiei-A critical resource for a neglected parasite.</title>
        <authorList>
            <person name="Korhonen P.K."/>
            <person name="Gasser R.B."/>
            <person name="Ma G."/>
            <person name="Wang T."/>
            <person name="Stroehlein A.J."/>
            <person name="Young N.D."/>
            <person name="Ang C.S."/>
            <person name="Fernando D.D."/>
            <person name="Lu H.C."/>
            <person name="Taylor S."/>
            <person name="Reynolds S.L."/>
            <person name="Mofiz E."/>
            <person name="Najaraj S.H."/>
            <person name="Gowda H."/>
            <person name="Madugundu A."/>
            <person name="Renuse S."/>
            <person name="Holt D."/>
            <person name="Pandey A."/>
            <person name="Papenfuss A.T."/>
            <person name="Fischer K."/>
        </authorList>
    </citation>
    <scope>NUCLEOTIDE SEQUENCE [LARGE SCALE GENOMIC DNA]</scope>
</reference>
<evidence type="ECO:0000256" key="2">
    <source>
        <dbReference type="SAM" id="Phobius"/>
    </source>
</evidence>
<feature type="domain" description="Nose resistant-to-fluoxetine protein N-terminal" evidence="4">
    <location>
        <begin position="78"/>
        <end position="227"/>
    </location>
</feature>
<sequence length="735" mass="84547">MILLQLISIILFNELTSAQRPIRPNDFRSQFIEAHLTEFWKNQTDSLESYILHHFNTFVINHANVFNDSSNDQGLAINPKCLEIIDYMLRSPLDEEWILKSIDSGFRLPSGILSGTTTSLGDFDQCISIQNEIFKNESFHGRYCFATLSIPRTELFRNSMPIDSERFGNQSWLIDSIQRWYHNDNFYSTAMALCFPTICEPNDILQLLQSNSKFLAQFEFNVTYCQSSNDVREYDSGLIVAIIILCLPWLLIVPATLIEKFSNIHQRSISSRPLQYLLCFSLIKNNRFLFQIKKASGADRQEFQFIHGIRALGSIFIMCAHAGALVFVPMFMPISILARHPTDSIAISKTLLAQPFYNGALIVMTFFVISGFLGSYLHASKQKLSLSFVSHLLLRWARFTPALVGTICLNIVLQIFGNGPLFHRDILWPTLRPCYRNWWIHLLYISNFFGFEEMCNIQTWYISADLQVHLISYLILVLWFRKNRWAIIGCISLILIGMIGIVIPIAFDWIQLVLIQTIVYTKFPTRGAVGQFVFFAIFMQLIPYNAREMIFWVLSTLVLIALPFSSYPFVNDESKIEGDGSVLNAINFSSMILIWSLANAFILLQCSIKPKLLISRILSANIFKPLSRLSFSFYLAHLMTIWFNAHQTRTLISLSTWNSLFNIISSTFCYSFILSYWLHMSFEAPMIGLIKLMLDHPRPKNRQRNDSKMIDFNSIDTNGTNGNTEANFDQLTPID</sequence>
<dbReference type="OrthoDB" id="118951at2759"/>
<dbReference type="EMBL" id="WVUK01000059">
    <property type="protein sequence ID" value="KAF7491543.1"/>
    <property type="molecule type" value="Genomic_DNA"/>
</dbReference>
<keyword evidence="7" id="KW-1185">Reference proteome</keyword>
<feature type="chain" id="PRO_5038259325" evidence="3">
    <location>
        <begin position="19"/>
        <end position="735"/>
    </location>
</feature>
<gene>
    <name evidence="5" type="ORF">SSS_7239</name>
</gene>
<dbReference type="InterPro" id="IPR052728">
    <property type="entry name" value="O2_lipid_transport_reg"/>
</dbReference>
<evidence type="ECO:0000259" key="4">
    <source>
        <dbReference type="SMART" id="SM00703"/>
    </source>
</evidence>
<feature type="transmembrane region" description="Helical" evidence="2">
    <location>
        <begin position="527"/>
        <end position="544"/>
    </location>
</feature>
<reference evidence="6" key="3">
    <citation type="submission" date="2022-06" db="UniProtKB">
        <authorList>
            <consortium name="EnsemblMetazoa"/>
        </authorList>
    </citation>
    <scope>IDENTIFICATION</scope>
</reference>
<organism evidence="5">
    <name type="scientific">Sarcoptes scabiei</name>
    <name type="common">Itch mite</name>
    <name type="synonym">Acarus scabiei</name>
    <dbReference type="NCBI Taxonomy" id="52283"/>
    <lineage>
        <taxon>Eukaryota</taxon>
        <taxon>Metazoa</taxon>
        <taxon>Ecdysozoa</taxon>
        <taxon>Arthropoda</taxon>
        <taxon>Chelicerata</taxon>
        <taxon>Arachnida</taxon>
        <taxon>Acari</taxon>
        <taxon>Acariformes</taxon>
        <taxon>Sarcoptiformes</taxon>
        <taxon>Astigmata</taxon>
        <taxon>Psoroptidia</taxon>
        <taxon>Sarcoptoidea</taxon>
        <taxon>Sarcoptidae</taxon>
        <taxon>Sarcoptinae</taxon>
        <taxon>Sarcoptes</taxon>
    </lineage>
</organism>
<dbReference type="SMART" id="SM00703">
    <property type="entry name" value="NRF"/>
    <property type="match status" value="1"/>
</dbReference>
<dbReference type="AlphaFoldDB" id="A0A834RDA5"/>
<proteinExistence type="predicted"/>
<evidence type="ECO:0000256" key="1">
    <source>
        <dbReference type="SAM" id="MobiDB-lite"/>
    </source>
</evidence>
<feature type="transmembrane region" description="Helical" evidence="2">
    <location>
        <begin position="487"/>
        <end position="507"/>
    </location>
</feature>
<evidence type="ECO:0000313" key="7">
    <source>
        <dbReference type="Proteomes" id="UP000070412"/>
    </source>
</evidence>
<protein>
    <submittedName>
        <fullName evidence="5">Nose resistant to fluoxetine protein 6</fullName>
    </submittedName>
</protein>